<sequence length="135" mass="15170">MKILRKKIPAYNLQELLVVLVIIGILILIAMPNFAGVINNAKSTEAKTNLKTIESFQSSHRFMHNSYSRELDKISFIPPKTPEQGGNAYYTYEILNATKTAFVARATAVDDWNGNGIKNVWEINQDGQLVEVTKD</sequence>
<comment type="caution">
    <text evidence="2">The sequence shown here is derived from an EMBL/GenBank/DDBJ whole genome shotgun (WGS) entry which is preliminary data.</text>
</comment>
<gene>
    <name evidence="2" type="ORF">RQM59_02535</name>
</gene>
<dbReference type="InterPro" id="IPR031982">
    <property type="entry name" value="PilE-like"/>
</dbReference>
<dbReference type="SUPFAM" id="SSF54523">
    <property type="entry name" value="Pili subunits"/>
    <property type="match status" value="1"/>
</dbReference>
<dbReference type="Proteomes" id="UP001257277">
    <property type="component" value="Unassembled WGS sequence"/>
</dbReference>
<organism evidence="2 3">
    <name type="scientific">Asprobacillus argus</name>
    <dbReference type="NCBI Taxonomy" id="3076534"/>
    <lineage>
        <taxon>Bacteria</taxon>
        <taxon>Pseudomonadati</taxon>
        <taxon>Bacteroidota</taxon>
        <taxon>Flavobacteriia</taxon>
        <taxon>Flavobacteriales</taxon>
        <taxon>Flavobacteriaceae</taxon>
        <taxon>Asprobacillus</taxon>
    </lineage>
</organism>
<accession>A0ABU3LBY8</accession>
<dbReference type="RefSeq" id="WP_349240487.1">
    <property type="nucleotide sequence ID" value="NZ_JAVTTO010000001.1"/>
</dbReference>
<keyword evidence="1" id="KW-0472">Membrane</keyword>
<evidence type="ECO:0000313" key="3">
    <source>
        <dbReference type="Proteomes" id="UP001257277"/>
    </source>
</evidence>
<dbReference type="InterPro" id="IPR012902">
    <property type="entry name" value="N_methyl_site"/>
</dbReference>
<protein>
    <submittedName>
        <fullName evidence="2">Type IV pilin protein</fullName>
    </submittedName>
</protein>
<dbReference type="Pfam" id="PF16732">
    <property type="entry name" value="ComP_DUS"/>
    <property type="match status" value="1"/>
</dbReference>
<dbReference type="EMBL" id="JAVTTO010000001">
    <property type="protein sequence ID" value="MDT7831236.1"/>
    <property type="molecule type" value="Genomic_DNA"/>
</dbReference>
<keyword evidence="1" id="KW-0812">Transmembrane</keyword>
<dbReference type="InterPro" id="IPR045584">
    <property type="entry name" value="Pilin-like"/>
</dbReference>
<reference evidence="2 3" key="1">
    <citation type="submission" date="2023-09" db="EMBL/GenBank/DDBJ databases">
        <title>Novel taxa isolated from Blanes Bay.</title>
        <authorList>
            <person name="Rey-Velasco X."/>
            <person name="Lucena T."/>
        </authorList>
    </citation>
    <scope>NUCLEOTIDE SEQUENCE [LARGE SCALE GENOMIC DNA]</scope>
    <source>
        <strain evidence="2 3">S356</strain>
    </source>
</reference>
<dbReference type="Gene3D" id="3.30.700.10">
    <property type="entry name" value="Glycoprotein, Type 4 Pilin"/>
    <property type="match status" value="1"/>
</dbReference>
<feature type="transmembrane region" description="Helical" evidence="1">
    <location>
        <begin position="12"/>
        <end position="31"/>
    </location>
</feature>
<name>A0ABU3LBY8_9FLAO</name>
<keyword evidence="1" id="KW-1133">Transmembrane helix</keyword>
<proteinExistence type="predicted"/>
<keyword evidence="3" id="KW-1185">Reference proteome</keyword>
<evidence type="ECO:0000256" key="1">
    <source>
        <dbReference type="SAM" id="Phobius"/>
    </source>
</evidence>
<dbReference type="NCBIfam" id="TIGR02532">
    <property type="entry name" value="IV_pilin_GFxxxE"/>
    <property type="match status" value="1"/>
</dbReference>
<evidence type="ECO:0000313" key="2">
    <source>
        <dbReference type="EMBL" id="MDT7831236.1"/>
    </source>
</evidence>